<dbReference type="PANTHER" id="PTHR37316:SF3">
    <property type="entry name" value="TEICHOIC ACID GLYCEROL-PHOSPHATE TRANSFERASE"/>
    <property type="match status" value="1"/>
</dbReference>
<evidence type="ECO:0000256" key="5">
    <source>
        <dbReference type="ARBA" id="ARBA00022944"/>
    </source>
</evidence>
<accession>A0ABT4X062</accession>
<comment type="similarity">
    <text evidence="2">Belongs to the CDP-glycerol glycerophosphotransferase family.</text>
</comment>
<keyword evidence="3" id="KW-1003">Cell membrane</keyword>
<evidence type="ECO:0000256" key="3">
    <source>
        <dbReference type="ARBA" id="ARBA00022475"/>
    </source>
</evidence>
<evidence type="ECO:0000313" key="7">
    <source>
        <dbReference type="EMBL" id="MDA7025482.1"/>
    </source>
</evidence>
<protein>
    <submittedName>
        <fullName evidence="7">CDP-glycerol glycerophosphotransferase family protein</fullName>
    </submittedName>
</protein>
<evidence type="ECO:0000256" key="1">
    <source>
        <dbReference type="ARBA" id="ARBA00004202"/>
    </source>
</evidence>
<dbReference type="SUPFAM" id="SSF53756">
    <property type="entry name" value="UDP-Glycosyltransferase/glycogen phosphorylase"/>
    <property type="match status" value="1"/>
</dbReference>
<dbReference type="InterPro" id="IPR043149">
    <property type="entry name" value="TagF_N"/>
</dbReference>
<dbReference type="RefSeq" id="WP_271339333.1">
    <property type="nucleotide sequence ID" value="NZ_JAQKAB010000001.1"/>
</dbReference>
<dbReference type="Pfam" id="PF04464">
    <property type="entry name" value="Glyphos_transf"/>
    <property type="match status" value="1"/>
</dbReference>
<dbReference type="InterPro" id="IPR043148">
    <property type="entry name" value="TagF_C"/>
</dbReference>
<dbReference type="Gene3D" id="3.40.50.11820">
    <property type="match status" value="1"/>
</dbReference>
<keyword evidence="4" id="KW-0808">Transferase</keyword>
<proteinExistence type="inferred from homology"/>
<keyword evidence="8" id="KW-1185">Reference proteome</keyword>
<gene>
    <name evidence="7" type="ORF">PJ311_02515</name>
</gene>
<dbReference type="EMBL" id="JAQKAB010000001">
    <property type="protein sequence ID" value="MDA7025482.1"/>
    <property type="molecule type" value="Genomic_DNA"/>
</dbReference>
<dbReference type="InterPro" id="IPR007554">
    <property type="entry name" value="Glycerophosphate_synth"/>
</dbReference>
<keyword evidence="5" id="KW-0777">Teichoic acid biosynthesis</keyword>
<name>A0ABT4X062_9BACI</name>
<evidence type="ECO:0000256" key="2">
    <source>
        <dbReference type="ARBA" id="ARBA00010488"/>
    </source>
</evidence>
<dbReference type="Proteomes" id="UP001211894">
    <property type="component" value="Unassembled WGS sequence"/>
</dbReference>
<evidence type="ECO:0000313" key="8">
    <source>
        <dbReference type="Proteomes" id="UP001211894"/>
    </source>
</evidence>
<sequence>MIKKLIKKLMYRSIENHRVSIHSNHDTLSFQFSGLLPFIGEKFFVIKDRKTGRRLKRKIVNNKAEFEYDDLLGLTDYHVLDFYVQIKFQHKFFQKRTPFSKENHGFSAINKQQNFKVNSYKTKNNFLSFNMQQVLFFQQITELKTVGKNFYIEGQIESFNALDKVSKMELIMIRRDNKKAYGFNLDIHREQNSIQFKKLILIDKLRRDLAVNSRWDLLLQIRNSSNQVIFKELIEMSGYANFDKEEDRYLLINPDVDDLHSILYATMGKESLALWYTDKQQFERTYGIAKGKTVFNEICETASLKEMVFFESFLGKSYSGNPKYIYEEMLKLGYGDRFTFVWSYSGDGEIPGHPIIVNRESEEYYKYLALSKYWVSNIIFPVHRKREGNIYLQTWHGTPLKKLGYDIEVDGPEKMARENFYMESRNWDYMLSANQYSSNIFKRAFKFKKQMLEVGYPSNDIFYHENAADKAAQIKEKIGIPKDKKVILYAPTWRDNQASGSWNHVFDLKIDLEQFQEQLSEDHVLILRMHHLISESLQIAEELQSSVFDLSSYDDIQELYLISDVLITDYSSVFFEYAHTKRPILFYAYDFELYKDKIRGFYLDMKKDLPGPILTENGELLSAIRNIDQVQRQYKNRYNEFLKTYCYLEKGDSSAQVIKTVFEQ</sequence>
<evidence type="ECO:0000256" key="6">
    <source>
        <dbReference type="ARBA" id="ARBA00023136"/>
    </source>
</evidence>
<organism evidence="7 8">
    <name type="scientific">Bacillus changyiensis</name>
    <dbReference type="NCBI Taxonomy" id="3004103"/>
    <lineage>
        <taxon>Bacteria</taxon>
        <taxon>Bacillati</taxon>
        <taxon>Bacillota</taxon>
        <taxon>Bacilli</taxon>
        <taxon>Bacillales</taxon>
        <taxon>Bacillaceae</taxon>
        <taxon>Bacillus</taxon>
    </lineage>
</organism>
<comment type="subcellular location">
    <subcellularLocation>
        <location evidence="1">Cell membrane</location>
        <topology evidence="1">Peripheral membrane protein</topology>
    </subcellularLocation>
</comment>
<evidence type="ECO:0000256" key="4">
    <source>
        <dbReference type="ARBA" id="ARBA00022679"/>
    </source>
</evidence>
<comment type="caution">
    <text evidence="7">The sequence shown here is derived from an EMBL/GenBank/DDBJ whole genome shotgun (WGS) entry which is preliminary data.</text>
</comment>
<dbReference type="PANTHER" id="PTHR37316">
    <property type="entry name" value="TEICHOIC ACID GLYCEROL-PHOSPHATE PRIMASE"/>
    <property type="match status" value="1"/>
</dbReference>
<dbReference type="InterPro" id="IPR051612">
    <property type="entry name" value="Teichoic_Acid_Biosynth"/>
</dbReference>
<keyword evidence="6" id="KW-0472">Membrane</keyword>
<reference evidence="7 8" key="1">
    <citation type="submission" date="2023-01" db="EMBL/GenBank/DDBJ databases">
        <title>Bacillus changyiensis sp. nov., isolated from a coastal deposit.</title>
        <authorList>
            <person name="Xiao G."/>
            <person name="Lai Q."/>
            <person name="Hu Z."/>
            <person name="Shao Z."/>
        </authorList>
    </citation>
    <scope>NUCLEOTIDE SEQUENCE [LARGE SCALE GENOMIC DNA]</scope>
    <source>
        <strain evidence="7 8">CLL-7-23</strain>
    </source>
</reference>
<dbReference type="Gene3D" id="3.40.50.12580">
    <property type="match status" value="1"/>
</dbReference>